<dbReference type="RefSeq" id="WP_353423997.1">
    <property type="nucleotide sequence ID" value="NZ_CP117826.1"/>
</dbReference>
<gene>
    <name evidence="1" type="ORF">PUP29_05820</name>
</gene>
<dbReference type="EMBL" id="CP117826">
    <property type="protein sequence ID" value="XCC63432.1"/>
    <property type="molecule type" value="Genomic_DNA"/>
</dbReference>
<evidence type="ECO:0000313" key="1">
    <source>
        <dbReference type="EMBL" id="XCC63432.1"/>
    </source>
</evidence>
<proteinExistence type="predicted"/>
<reference evidence="1" key="1">
    <citation type="submission" date="2023-02" db="EMBL/GenBank/DDBJ databases">
        <title>Gut commensal Christensenella minuta modulates host metabolism via a new class of secondary bile acids.</title>
        <authorList>
            <person name="Liu C."/>
        </authorList>
    </citation>
    <scope>NUCLEOTIDE SEQUENCE</scope>
    <source>
        <strain evidence="1">CA70</strain>
    </source>
</reference>
<sequence length="61" mass="7163">MKVLSEKALQILEDERIFKIREESGKYFIVENCDEYFSLELTPDICRGLMEAFGKICDILE</sequence>
<organism evidence="1">
    <name type="scientific">Christensenella massiliensis</name>
    <dbReference type="NCBI Taxonomy" id="1805714"/>
    <lineage>
        <taxon>Bacteria</taxon>
        <taxon>Bacillati</taxon>
        <taxon>Bacillota</taxon>
        <taxon>Clostridia</taxon>
        <taxon>Christensenellales</taxon>
        <taxon>Christensenellaceae</taxon>
        <taxon>Christensenella</taxon>
    </lineage>
</organism>
<accession>A0AAU8ACF0</accession>
<dbReference type="AlphaFoldDB" id="A0AAU8ACF0"/>
<name>A0AAU8ACF0_9FIRM</name>
<protein>
    <submittedName>
        <fullName evidence="1">Uncharacterized protein</fullName>
    </submittedName>
</protein>